<comment type="caution">
    <text evidence="1">The sequence shown here is derived from an EMBL/GenBank/DDBJ whole genome shotgun (WGS) entry which is preliminary data.</text>
</comment>
<keyword evidence="2" id="KW-1185">Reference proteome</keyword>
<feature type="non-terminal residue" evidence="1">
    <location>
        <position position="1"/>
    </location>
</feature>
<accession>A0ACB8TNU5</accession>
<feature type="non-terminal residue" evidence="1">
    <location>
        <position position="196"/>
    </location>
</feature>
<dbReference type="EMBL" id="MU274956">
    <property type="protein sequence ID" value="KAI0083691.1"/>
    <property type="molecule type" value="Genomic_DNA"/>
</dbReference>
<proteinExistence type="predicted"/>
<protein>
    <submittedName>
        <fullName evidence="1">P-loop containing nucleoside triphosphate hydrolase protein</fullName>
    </submittedName>
</protein>
<sequence>IPTVGAIRQKGQEFFGHHPCLWQAELVRAVLQGNKDVLAISGTGSGKTLTFWLPLLFCPEGIQFVITPLNILGAQNKSQLTSKNISAISVDAQSISSKAIQDIAACKYRVVIVNPELALAVDGPFQKLWKDRGFVSHIISIVWDEAHCISSWSSFRKDYAEAARLRNLLAEEIPYLVVSATLPDKVLNNVMQALKM</sequence>
<keyword evidence="1" id="KW-0378">Hydrolase</keyword>
<name>A0ACB8TNU5_9APHY</name>
<dbReference type="Proteomes" id="UP001055072">
    <property type="component" value="Unassembled WGS sequence"/>
</dbReference>
<organism evidence="1 2">
    <name type="scientific">Irpex rosettiformis</name>
    <dbReference type="NCBI Taxonomy" id="378272"/>
    <lineage>
        <taxon>Eukaryota</taxon>
        <taxon>Fungi</taxon>
        <taxon>Dikarya</taxon>
        <taxon>Basidiomycota</taxon>
        <taxon>Agaricomycotina</taxon>
        <taxon>Agaricomycetes</taxon>
        <taxon>Polyporales</taxon>
        <taxon>Irpicaceae</taxon>
        <taxon>Irpex</taxon>
    </lineage>
</organism>
<evidence type="ECO:0000313" key="1">
    <source>
        <dbReference type="EMBL" id="KAI0083691.1"/>
    </source>
</evidence>
<gene>
    <name evidence="1" type="ORF">BDY19DRAFT_857425</name>
</gene>
<reference evidence="1" key="1">
    <citation type="journal article" date="2021" name="Environ. Microbiol.">
        <title>Gene family expansions and transcriptome signatures uncover fungal adaptations to wood decay.</title>
        <authorList>
            <person name="Hage H."/>
            <person name="Miyauchi S."/>
            <person name="Viragh M."/>
            <person name="Drula E."/>
            <person name="Min B."/>
            <person name="Chaduli D."/>
            <person name="Navarro D."/>
            <person name="Favel A."/>
            <person name="Norest M."/>
            <person name="Lesage-Meessen L."/>
            <person name="Balint B."/>
            <person name="Merenyi Z."/>
            <person name="de Eugenio L."/>
            <person name="Morin E."/>
            <person name="Martinez A.T."/>
            <person name="Baldrian P."/>
            <person name="Stursova M."/>
            <person name="Martinez M.J."/>
            <person name="Novotny C."/>
            <person name="Magnuson J.K."/>
            <person name="Spatafora J.W."/>
            <person name="Maurice S."/>
            <person name="Pangilinan J."/>
            <person name="Andreopoulos W."/>
            <person name="LaButti K."/>
            <person name="Hundley H."/>
            <person name="Na H."/>
            <person name="Kuo A."/>
            <person name="Barry K."/>
            <person name="Lipzen A."/>
            <person name="Henrissat B."/>
            <person name="Riley R."/>
            <person name="Ahrendt S."/>
            <person name="Nagy L.G."/>
            <person name="Grigoriev I.V."/>
            <person name="Martin F."/>
            <person name="Rosso M.N."/>
        </authorList>
    </citation>
    <scope>NUCLEOTIDE SEQUENCE</scope>
    <source>
        <strain evidence="1">CBS 384.51</strain>
    </source>
</reference>
<evidence type="ECO:0000313" key="2">
    <source>
        <dbReference type="Proteomes" id="UP001055072"/>
    </source>
</evidence>